<proteinExistence type="predicted"/>
<gene>
    <name evidence="1" type="ORF">UFOVP650_70</name>
</gene>
<organism evidence="1">
    <name type="scientific">uncultured Caudovirales phage</name>
    <dbReference type="NCBI Taxonomy" id="2100421"/>
    <lineage>
        <taxon>Viruses</taxon>
        <taxon>Duplodnaviria</taxon>
        <taxon>Heunggongvirae</taxon>
        <taxon>Uroviricota</taxon>
        <taxon>Caudoviricetes</taxon>
        <taxon>Peduoviridae</taxon>
        <taxon>Maltschvirus</taxon>
        <taxon>Maltschvirus maltsch</taxon>
    </lineage>
</organism>
<sequence>MDRVVINQLERAASADINNLQHMGARQLTDVLRFLGAARRYPAAVASGDVSQQPQTWFMGVTVEKSSATFYIVNAGMMSSISTPNLTLDPLEGNAPIGFLRTSVVRPMPVANAARTSGEFYLISARIVSVVTLNTVVEVFDVPSQTFVPTAKDKRIEYQLEFREDVGPQVPSIATQGAYPAFSVVPSGAGWEPVAFIKVYPNTANVEHGEVTDVRRDLRDLLRGAPLDPLLTADIAFAPEVRVRQLESTGSPSDPTWERAFRGQFRGSIRGNEYSIGIRYGEILPLTRVYDNELETHAAGNLNHYYLVPMRKGSTARVPSFSYLTVAAASPAANRGILVKCQLQCPPTREGRNSAAIRLPRSGGLGLFVDYDDVAVGEACYVCSAQSHGDAADVIPFAMTQGRLVYPLNATPGSGYSAPRVLDVALADGTNVWNVNLMNYVPRNARWVELGIRLAPGNTAVGAARCEVKIAKEDAKHGTPGTSSLTNDLVLDSISIGTGHPSTEWWGKMRVPLLSPTLDDAIAFSPGYFSLAIEFEYQTLSGSTFGSCQGQVFVTGWEI</sequence>
<accession>A0A6J5NAG7</accession>
<dbReference type="EMBL" id="LR796623">
    <property type="protein sequence ID" value="CAB4155056.1"/>
    <property type="molecule type" value="Genomic_DNA"/>
</dbReference>
<reference evidence="1" key="1">
    <citation type="submission" date="2020-04" db="EMBL/GenBank/DDBJ databases">
        <authorList>
            <person name="Chiriac C."/>
            <person name="Salcher M."/>
            <person name="Ghai R."/>
            <person name="Kavagutti S V."/>
        </authorList>
    </citation>
    <scope>NUCLEOTIDE SEQUENCE</scope>
</reference>
<name>A0A6J5NAG7_9CAUD</name>
<protein>
    <submittedName>
        <fullName evidence="1">Uncharacterized protein</fullName>
    </submittedName>
</protein>
<evidence type="ECO:0000313" key="1">
    <source>
        <dbReference type="EMBL" id="CAB4155056.1"/>
    </source>
</evidence>